<dbReference type="HOGENOM" id="CLU_139683_1_0_9"/>
<dbReference type="PATRIC" id="fig|796943.3.peg.1350"/>
<dbReference type="STRING" id="796943.HMPREF9625_00933"/>
<evidence type="ECO:0000313" key="2">
    <source>
        <dbReference type="Proteomes" id="UP000018461"/>
    </source>
</evidence>
<dbReference type="EMBL" id="AFZC02000003">
    <property type="protein sequence ID" value="EHL10737.1"/>
    <property type="molecule type" value="Genomic_DNA"/>
</dbReference>
<reference evidence="1" key="1">
    <citation type="submission" date="2011-08" db="EMBL/GenBank/DDBJ databases">
        <authorList>
            <consortium name="The Broad Institute Genome Sequencing Platform"/>
            <person name="Earl A."/>
            <person name="Ward D."/>
            <person name="Feldgarden M."/>
            <person name="Gevers D."/>
            <person name="Sizova M."/>
            <person name="Hazen A."/>
            <person name="Epstein S."/>
            <person name="Young S.K."/>
            <person name="Zeng Q."/>
            <person name="Gargeya S."/>
            <person name="Fitzgerald M."/>
            <person name="Haas B."/>
            <person name="Abouelleil A."/>
            <person name="Alvarado L."/>
            <person name="Arachchi H.M."/>
            <person name="Berlin A."/>
            <person name="Brown A."/>
            <person name="Chapman S.B."/>
            <person name="Chen Z."/>
            <person name="Dunbar C."/>
            <person name="Freedman E."/>
            <person name="Gearin G."/>
            <person name="Gellesch M."/>
            <person name="Goldberg J."/>
            <person name="Griggs A."/>
            <person name="Gujja S."/>
            <person name="Heiman D."/>
            <person name="Howarth C."/>
            <person name="Larson L."/>
            <person name="Lui A."/>
            <person name="MacDonald P.J.P."/>
            <person name="Montmayeur A."/>
            <person name="Murphy C."/>
            <person name="Neiman D."/>
            <person name="Pearson M."/>
            <person name="Priest M."/>
            <person name="Roberts A."/>
            <person name="Saif S."/>
            <person name="Shea T."/>
            <person name="Shenoy N."/>
            <person name="Sisk P."/>
            <person name="Stolte C."/>
            <person name="Sykes S."/>
            <person name="Wortman J."/>
            <person name="Nusbaum C."/>
            <person name="Birren B."/>
        </authorList>
    </citation>
    <scope>NUCLEOTIDE SEQUENCE [LARGE SCALE GENOMIC DNA]</scope>
    <source>
        <strain evidence="1">ACB1</strain>
    </source>
</reference>
<comment type="caution">
    <text evidence="1">The sequence shown here is derived from an EMBL/GenBank/DDBJ whole genome shotgun (WGS) entry which is preliminary data.</text>
</comment>
<dbReference type="Proteomes" id="UP000018461">
    <property type="component" value="Unassembled WGS sequence"/>
</dbReference>
<evidence type="ECO:0008006" key="3">
    <source>
        <dbReference type="Google" id="ProtNLM"/>
    </source>
</evidence>
<reference evidence="1" key="2">
    <citation type="submission" date="2013-03" db="EMBL/GenBank/DDBJ databases">
        <title>The Genome Sequence of Oribacterium sp. ACB1.</title>
        <authorList>
            <consortium name="The Broad Institute Genomics Platform"/>
            <consortium name="The Broad Institute Genome Sequencing Center for Infectious Disease"/>
            <person name="Earl A."/>
            <person name="Ward D."/>
            <person name="Feldgarden M."/>
            <person name="Gevers D."/>
            <person name="Sizova M."/>
            <person name="Hazen A."/>
            <person name="Epstein S."/>
            <person name="Walker B."/>
            <person name="Young S."/>
            <person name="Zeng Q."/>
            <person name="Gargeya S."/>
            <person name="Fitzgerald M."/>
            <person name="Haas B."/>
            <person name="Abouelleil A."/>
            <person name="Allen A.W."/>
            <person name="Alvarado L."/>
            <person name="Arachchi H.M."/>
            <person name="Berlin A.M."/>
            <person name="Chapman S.B."/>
            <person name="Gainer-Dewar J."/>
            <person name="Goldberg J."/>
            <person name="Griggs A."/>
            <person name="Gujja S."/>
            <person name="Hansen M."/>
            <person name="Howarth C."/>
            <person name="Imamovic A."/>
            <person name="Ireland A."/>
            <person name="Larimer J."/>
            <person name="McCowan C."/>
            <person name="Murphy C."/>
            <person name="Pearson M."/>
            <person name="Poon T.W."/>
            <person name="Priest M."/>
            <person name="Roberts A."/>
            <person name="Saif S."/>
            <person name="Shea T."/>
            <person name="Sisk P."/>
            <person name="Sykes S."/>
            <person name="Wortman J."/>
            <person name="Nusbaum C."/>
            <person name="Birren B."/>
        </authorList>
    </citation>
    <scope>NUCLEOTIDE SEQUENCE [LARGE SCALE GENOMIC DNA]</scope>
    <source>
        <strain evidence="1">ACB1</strain>
    </source>
</reference>
<protein>
    <recommendedName>
        <fullName evidence="3">FlgN protein</fullName>
    </recommendedName>
</protein>
<organism evidence="1 2">
    <name type="scientific">Oribacterium parvum ACB1</name>
    <dbReference type="NCBI Taxonomy" id="796943"/>
    <lineage>
        <taxon>Bacteria</taxon>
        <taxon>Bacillati</taxon>
        <taxon>Bacillota</taxon>
        <taxon>Clostridia</taxon>
        <taxon>Lachnospirales</taxon>
        <taxon>Lachnospiraceae</taxon>
        <taxon>Oribacterium</taxon>
    </lineage>
</organism>
<gene>
    <name evidence="1" type="ORF">HMPREF9625_00933</name>
</gene>
<sequence length="133" mass="15716">MDMERLASLYQKRYNITNELNRITDELLVSSERQDNVSMDLLLDMREECIHNLEQNEMEVREMVEVSEPEAKIYQKITGIGEKERSSLKYPEKQVAELYLKVGEVLEEVKKKNKLMLFRANRSKDYLADKILA</sequence>
<accession>G9WNK0</accession>
<keyword evidence="2" id="KW-1185">Reference proteome</keyword>
<dbReference type="RefSeq" id="WP_009534789.1">
    <property type="nucleotide sequence ID" value="NZ_KE148312.1"/>
</dbReference>
<evidence type="ECO:0000313" key="1">
    <source>
        <dbReference type="EMBL" id="EHL10737.1"/>
    </source>
</evidence>
<proteinExistence type="predicted"/>
<name>G9WNK0_9FIRM</name>
<dbReference type="AlphaFoldDB" id="G9WNK0"/>